<proteinExistence type="evidence at transcript level"/>
<dbReference type="InterPro" id="IPR029062">
    <property type="entry name" value="Class_I_gatase-like"/>
</dbReference>
<dbReference type="SUPFAM" id="SSF52317">
    <property type="entry name" value="Class I glutamine amidotransferase-like"/>
    <property type="match status" value="1"/>
</dbReference>
<protein>
    <submittedName>
        <fullName evidence="1">Uncharacterized protein</fullName>
    </submittedName>
</protein>
<evidence type="ECO:0000313" key="1">
    <source>
        <dbReference type="EMBL" id="ADP36970.1"/>
    </source>
</evidence>
<accession>F4ZBW0</accession>
<feature type="non-terminal residue" evidence="1">
    <location>
        <position position="114"/>
    </location>
</feature>
<dbReference type="Gene3D" id="3.40.50.880">
    <property type="match status" value="1"/>
</dbReference>
<dbReference type="AlphaFoldDB" id="F4ZBW0"/>
<dbReference type="EMBL" id="HM355476">
    <property type="protein sequence ID" value="ADP36970.1"/>
    <property type="molecule type" value="mRNA"/>
</dbReference>
<organism evidence="1">
    <name type="scientific">Asterochloris sp. DA2</name>
    <dbReference type="NCBI Taxonomy" id="909298"/>
    <lineage>
        <taxon>Eukaryota</taxon>
        <taxon>Viridiplantae</taxon>
        <taxon>Chlorophyta</taxon>
        <taxon>core chlorophytes</taxon>
        <taxon>Trebouxiophyceae</taxon>
        <taxon>Trebouxiales</taxon>
        <taxon>Trebouxiaceae</taxon>
        <taxon>Asterochloris</taxon>
    </lineage>
</organism>
<name>F4ZBW0_9CHLO</name>
<sequence length="114" mass="12277">GVPLSISDLAVKTSLGIQTPTRTMVKAIAVYTNHQRLLDGTTTGCWMEELAAPYYIFKAEGWSVDVASMKGGKVPMDLASMEGDFFTEAAKKFAQENSSLLDSTPAVSSLKPEE</sequence>
<feature type="non-terminal residue" evidence="1">
    <location>
        <position position="1"/>
    </location>
</feature>
<reference evidence="1" key="1">
    <citation type="journal article" date="2011" name="Mycologia">
        <title>Fungal and algal gene expression in early developmental stages of lichen-symbiosis.</title>
        <authorList>
            <person name="Joneson S."/>
            <person name="Armaleo D."/>
            <person name="Lutzoni F."/>
        </authorList>
    </citation>
    <scope>NUCLEOTIDE SEQUENCE</scope>
    <source>
        <strain evidence="1">DA2</strain>
    </source>
</reference>